<evidence type="ECO:0000256" key="8">
    <source>
        <dbReference type="RuleBase" id="RU000461"/>
    </source>
</evidence>
<dbReference type="PANTHER" id="PTHR24291">
    <property type="entry name" value="CYTOCHROME P450 FAMILY 4"/>
    <property type="match status" value="1"/>
</dbReference>
<dbReference type="GO" id="GO:0004497">
    <property type="term" value="F:monooxygenase activity"/>
    <property type="evidence" value="ECO:0007669"/>
    <property type="project" value="UniProtKB-KW"/>
</dbReference>
<feature type="compositionally biased region" description="Low complexity" evidence="9">
    <location>
        <begin position="224"/>
        <end position="257"/>
    </location>
</feature>
<evidence type="ECO:0000256" key="5">
    <source>
        <dbReference type="ARBA" id="ARBA00023004"/>
    </source>
</evidence>
<dbReference type="InterPro" id="IPR017972">
    <property type="entry name" value="Cyt_P450_CS"/>
</dbReference>
<dbReference type="GO" id="GO:0016705">
    <property type="term" value="F:oxidoreductase activity, acting on paired donors, with incorporation or reduction of molecular oxygen"/>
    <property type="evidence" value="ECO:0007669"/>
    <property type="project" value="InterPro"/>
</dbReference>
<dbReference type="Proteomes" id="UP000326598">
    <property type="component" value="Chromosome"/>
</dbReference>
<dbReference type="AlphaFoldDB" id="A0A5J6IMN0"/>
<proteinExistence type="inferred from homology"/>
<dbReference type="PANTHER" id="PTHR24291:SF50">
    <property type="entry name" value="BIFUNCTIONAL ALBAFLAVENONE MONOOXYGENASE_TERPENE SYNTHASE"/>
    <property type="match status" value="1"/>
</dbReference>
<gene>
    <name evidence="10" type="ORF">CP976_41120</name>
</gene>
<feature type="compositionally biased region" description="Polar residues" evidence="9">
    <location>
        <begin position="486"/>
        <end position="495"/>
    </location>
</feature>
<dbReference type="CDD" id="cd11049">
    <property type="entry name" value="CYP170A1-like"/>
    <property type="match status" value="1"/>
</dbReference>
<dbReference type="InterPro" id="IPR001128">
    <property type="entry name" value="Cyt_P450"/>
</dbReference>
<keyword evidence="4 8" id="KW-0560">Oxidoreductase</keyword>
<accession>A0A5J6IMN0</accession>
<protein>
    <submittedName>
        <fullName evidence="10">Cytochrome P450</fullName>
    </submittedName>
</protein>
<dbReference type="RefSeq" id="WP_150484923.1">
    <property type="nucleotide sequence ID" value="NZ_BMTB01000009.1"/>
</dbReference>
<keyword evidence="2 7" id="KW-0349">Heme</keyword>
<evidence type="ECO:0000313" key="10">
    <source>
        <dbReference type="EMBL" id="QEV29877.1"/>
    </source>
</evidence>
<evidence type="ECO:0000256" key="3">
    <source>
        <dbReference type="ARBA" id="ARBA00022723"/>
    </source>
</evidence>
<dbReference type="Gene3D" id="1.10.630.10">
    <property type="entry name" value="Cytochrome P450"/>
    <property type="match status" value="1"/>
</dbReference>
<evidence type="ECO:0000256" key="4">
    <source>
        <dbReference type="ARBA" id="ARBA00023002"/>
    </source>
</evidence>
<dbReference type="PRINTS" id="PR00385">
    <property type="entry name" value="P450"/>
</dbReference>
<dbReference type="Pfam" id="PF00067">
    <property type="entry name" value="p450"/>
    <property type="match status" value="1"/>
</dbReference>
<dbReference type="GO" id="GO:0005506">
    <property type="term" value="F:iron ion binding"/>
    <property type="evidence" value="ECO:0007669"/>
    <property type="project" value="InterPro"/>
</dbReference>
<keyword evidence="5 7" id="KW-0408">Iron</keyword>
<keyword evidence="3 7" id="KW-0479">Metal-binding</keyword>
<dbReference type="KEGG" id="scoe:CP976_41120"/>
<keyword evidence="6 8" id="KW-0503">Monooxygenase</keyword>
<dbReference type="SUPFAM" id="SSF48264">
    <property type="entry name" value="Cytochrome P450"/>
    <property type="match status" value="1"/>
</dbReference>
<feature type="binding site" description="axial binding residue" evidence="7">
    <location>
        <position position="431"/>
    </location>
    <ligand>
        <name>heme</name>
        <dbReference type="ChEBI" id="CHEBI:30413"/>
    </ligand>
    <ligandPart>
        <name>Fe</name>
        <dbReference type="ChEBI" id="CHEBI:18248"/>
    </ligandPart>
</feature>
<organism evidence="10 11">
    <name type="scientific">Streptomyces coeruleorubidus</name>
    <dbReference type="NCBI Taxonomy" id="116188"/>
    <lineage>
        <taxon>Bacteria</taxon>
        <taxon>Bacillati</taxon>
        <taxon>Actinomycetota</taxon>
        <taxon>Actinomycetes</taxon>
        <taxon>Kitasatosporales</taxon>
        <taxon>Streptomycetaceae</taxon>
        <taxon>Streptomyces</taxon>
    </lineage>
</organism>
<feature type="region of interest" description="Disordered" evidence="9">
    <location>
        <begin position="223"/>
        <end position="261"/>
    </location>
</feature>
<sequence length="513" mass="55833">MNAPATSPTRTAPGSLPLIGHGLQLARRPLPFISSLREHGPVVRIRIGPTPAYVVTDPALTRKVLVTDAAHYAKGGKIIDALRVFFGDGLATIADGDAHLRNRRLMQPMFNKSHIAGRGDAMIEQVAAMVGAWSEARPRDVYEDMNEVTLAAFLVALFGADLPEHLEGEFTALMPEIMKGTIRQTILPPWVTRLPLPANRAHAQRVARLRALIDQAIDHRASRAARSSSGAEADSDAVTAPGAEAAADAETASNAAGCPHAAAPEEQTGLFDTLLTAEDPLTRQQLQDEAITLLTGAIETTGTTLAWTLYEISRHPRIERRLREELAKVCGDRPLRYGDLEHLPYARRVLQEAIRKYGPAWLVTRTATRDIDLGGHLVPRGADVVWSPYLHQHDPDVFADPDAFDPDRWTPENVSATRGSFLAFGDGRRKCIGENFAWAELQIILATVLRTWQSFELTSPAPRPQAVVTVKPDRLTMEFRRKAAPTQPTSESPSQAVIVPEAGPDTGPTPSGS</sequence>
<comment type="similarity">
    <text evidence="1 8">Belongs to the cytochrome P450 family.</text>
</comment>
<dbReference type="EMBL" id="CP023694">
    <property type="protein sequence ID" value="QEV29877.1"/>
    <property type="molecule type" value="Genomic_DNA"/>
</dbReference>
<dbReference type="GO" id="GO:0020037">
    <property type="term" value="F:heme binding"/>
    <property type="evidence" value="ECO:0007669"/>
    <property type="project" value="InterPro"/>
</dbReference>
<name>A0A5J6IMN0_STRC4</name>
<evidence type="ECO:0000313" key="11">
    <source>
        <dbReference type="Proteomes" id="UP000326598"/>
    </source>
</evidence>
<feature type="region of interest" description="Disordered" evidence="9">
    <location>
        <begin position="480"/>
        <end position="513"/>
    </location>
</feature>
<evidence type="ECO:0000256" key="2">
    <source>
        <dbReference type="ARBA" id="ARBA00022617"/>
    </source>
</evidence>
<dbReference type="InterPro" id="IPR002403">
    <property type="entry name" value="Cyt_P450_E_grp-IV"/>
</dbReference>
<evidence type="ECO:0000256" key="6">
    <source>
        <dbReference type="ARBA" id="ARBA00023033"/>
    </source>
</evidence>
<evidence type="ECO:0000256" key="1">
    <source>
        <dbReference type="ARBA" id="ARBA00010617"/>
    </source>
</evidence>
<evidence type="ECO:0000256" key="9">
    <source>
        <dbReference type="SAM" id="MobiDB-lite"/>
    </source>
</evidence>
<dbReference type="InterPro" id="IPR036396">
    <property type="entry name" value="Cyt_P450_sf"/>
</dbReference>
<dbReference type="PRINTS" id="PR00465">
    <property type="entry name" value="EP450IV"/>
</dbReference>
<comment type="cofactor">
    <cofactor evidence="7">
        <name>heme</name>
        <dbReference type="ChEBI" id="CHEBI:30413"/>
    </cofactor>
</comment>
<dbReference type="GeneID" id="91422431"/>
<reference evidence="10 11" key="1">
    <citation type="submission" date="2017-09" db="EMBL/GenBank/DDBJ databases">
        <authorList>
            <person name="Lee N."/>
            <person name="Cho B.-K."/>
        </authorList>
    </citation>
    <scope>NUCLEOTIDE SEQUENCE [LARGE SCALE GENOMIC DNA]</scope>
    <source>
        <strain evidence="10 11">ATCC 13740</strain>
    </source>
</reference>
<dbReference type="PROSITE" id="PS00086">
    <property type="entry name" value="CYTOCHROME_P450"/>
    <property type="match status" value="1"/>
</dbReference>
<evidence type="ECO:0000256" key="7">
    <source>
        <dbReference type="PIRSR" id="PIRSR602403-1"/>
    </source>
</evidence>
<dbReference type="InterPro" id="IPR050196">
    <property type="entry name" value="Cytochrome_P450_Monoox"/>
</dbReference>